<dbReference type="PANTHER" id="PTHR35339:SF4">
    <property type="entry name" value="LINALOOL DEHYDRATASE_ISOMERASE DOMAIN-CONTAINING PROTEIN"/>
    <property type="match status" value="1"/>
</dbReference>
<dbReference type="AlphaFoldDB" id="A0A7G9WKD9"/>
<dbReference type="PANTHER" id="PTHR35339">
    <property type="entry name" value="LINALOOL DEHYDRATASE_ISOMERASE DOMAIN-CONTAINING PROTEIN"/>
    <property type="match status" value="1"/>
</dbReference>
<evidence type="ECO:0000259" key="2">
    <source>
        <dbReference type="Pfam" id="PF20938"/>
    </source>
</evidence>
<reference evidence="3 4" key="1">
    <citation type="submission" date="2020-08" db="EMBL/GenBank/DDBJ databases">
        <authorList>
            <person name="Ren C."/>
            <person name="Gu Y."/>
            <person name="Xu Y."/>
        </authorList>
    </citation>
    <scope>NUCLEOTIDE SEQUENCE [LARGE SCALE GENOMIC DNA]</scope>
    <source>
        <strain evidence="3 4">LBM18003</strain>
    </source>
</reference>
<accession>A0A7G9WKD9</accession>
<gene>
    <name evidence="3" type="ORF">H6X83_05985</name>
</gene>
<dbReference type="PIRSF" id="PIRSF014753">
    <property type="entry name" value="UCP014753"/>
    <property type="match status" value="1"/>
</dbReference>
<organism evidence="3 4">
    <name type="scientific">Caproicibacterium amylolyticum</name>
    <dbReference type="NCBI Taxonomy" id="2766537"/>
    <lineage>
        <taxon>Bacteria</taxon>
        <taxon>Bacillati</taxon>
        <taxon>Bacillota</taxon>
        <taxon>Clostridia</taxon>
        <taxon>Eubacteriales</taxon>
        <taxon>Oscillospiraceae</taxon>
        <taxon>Caproicibacterium</taxon>
    </lineage>
</organism>
<evidence type="ECO:0000259" key="1">
    <source>
        <dbReference type="Pfam" id="PF10022"/>
    </source>
</evidence>
<evidence type="ECO:0000313" key="3">
    <source>
        <dbReference type="EMBL" id="QNO19151.1"/>
    </source>
</evidence>
<dbReference type="InterPro" id="IPR016624">
    <property type="entry name" value="UCP014753"/>
</dbReference>
<dbReference type="Proteomes" id="UP000516046">
    <property type="component" value="Chromosome"/>
</dbReference>
<proteinExistence type="predicted"/>
<evidence type="ECO:0000313" key="4">
    <source>
        <dbReference type="Proteomes" id="UP000516046"/>
    </source>
</evidence>
<feature type="domain" description="DUF2264" evidence="1">
    <location>
        <begin position="19"/>
        <end position="356"/>
    </location>
</feature>
<dbReference type="InterPro" id="IPR049237">
    <property type="entry name" value="DUF2264_C"/>
</dbReference>
<sequence length="576" mass="64812">MWKQYHFTEQDFSAKAFAQTSLLKLLEPLKSFYSESGARLSLGVTSTLYENDTIPMEAFARPLWGLVPFWAGGGKNEVFESIYRRGLAAGSNPKNPDYWHECHDYDQKFCEMAVIAYGMLFAREQVWNPLSEQEKANLTEWLWEINRHECCACNWQWFAILTNLALYKCGQPYSKERMESGLAMLESYYDQGGWYNDGNGGEKDYYNPFVMVSYGLFYSIFMGKEEPERCARFCQRAKEFAKDYIYWFSAEGPSIAYGRSMTYRFAQAEFFSISLLAGVEVLPLPVVKGILVRHLTWWLNQPIFDNAGVLTIGYAYPNLQMSESYNGPGSPYWALKAFAFLALPDDHPFWNAEAAPLPQLEKQKFLPNADMILQHGNGDAVALVPGRTQTDGHSHSIEKYSKFAYSAKYAFSIARSQMTLAELAPDSMLAFQVYGCCFVKNAAESTKISADGVVCSWSPIEGIQVTTHIVPNARGHLRIHEVTSNVDCTACDCGFAIPTDDRCEFSCKEQAAFAEVRSAGGYCKAEAGSANGCGKVLVPDPNTNLNAPKTAIPMVVYQIHKGTQELRTQITYFEQE</sequence>
<dbReference type="EMBL" id="CP060696">
    <property type="protein sequence ID" value="QNO19151.1"/>
    <property type="molecule type" value="Genomic_DNA"/>
</dbReference>
<dbReference type="InterPro" id="IPR049349">
    <property type="entry name" value="DUF2264_N"/>
</dbReference>
<dbReference type="RefSeq" id="WP_212508220.1">
    <property type="nucleotide sequence ID" value="NZ_CP060696.1"/>
</dbReference>
<name>A0A7G9WKD9_9FIRM</name>
<feature type="domain" description="DUF2264" evidence="2">
    <location>
        <begin position="364"/>
        <end position="564"/>
    </location>
</feature>
<dbReference type="Pfam" id="PF10022">
    <property type="entry name" value="DUF2264"/>
    <property type="match status" value="1"/>
</dbReference>
<keyword evidence="4" id="KW-1185">Reference proteome</keyword>
<protein>
    <submittedName>
        <fullName evidence="3">DUF2264 domain-containing protein</fullName>
    </submittedName>
</protein>
<dbReference type="Pfam" id="PF20938">
    <property type="entry name" value="DUF2264_C"/>
    <property type="match status" value="1"/>
</dbReference>
<dbReference type="KEGG" id="caml:H6X83_05985"/>